<dbReference type="Proteomes" id="UP000270697">
    <property type="component" value="Unassembled WGS sequence"/>
</dbReference>
<gene>
    <name evidence="2" type="ORF">ATL45_2464</name>
    <name evidence="3" type="ORF">SAMN05421805_119143</name>
</gene>
<organism evidence="3 4">
    <name type="scientific">Saccharopolyspora antimicrobica</name>
    <dbReference type="NCBI Taxonomy" id="455193"/>
    <lineage>
        <taxon>Bacteria</taxon>
        <taxon>Bacillati</taxon>
        <taxon>Actinomycetota</taxon>
        <taxon>Actinomycetes</taxon>
        <taxon>Pseudonocardiales</taxon>
        <taxon>Pseudonocardiaceae</taxon>
        <taxon>Saccharopolyspora</taxon>
    </lineage>
</organism>
<dbReference type="EMBL" id="RBXX01000002">
    <property type="protein sequence ID" value="RKT84159.1"/>
    <property type="molecule type" value="Genomic_DNA"/>
</dbReference>
<sequence>MLRNIPVLLEGYRLMVLEEPEVKTRKNEKTGEFEPVTDFEGAPQYVISVHAKPRKKADGSRGGKGDEIRVTLETEPQEEIPDGAIVEFINPRISHWENELNGRAMSGLAWKATGVKLAG</sequence>
<reference evidence="2 5" key="2">
    <citation type="submission" date="2018-10" db="EMBL/GenBank/DDBJ databases">
        <title>Sequencing the genomes of 1000 actinobacteria strains.</title>
        <authorList>
            <person name="Klenk H.-P."/>
        </authorList>
    </citation>
    <scope>NUCLEOTIDE SEQUENCE [LARGE SCALE GENOMIC DNA]</scope>
    <source>
        <strain evidence="2 5">DSM 45119</strain>
    </source>
</reference>
<accession>A0A1I5ISW6</accession>
<dbReference type="STRING" id="455193.SAMN05421805_119143"/>
<proteinExistence type="predicted"/>
<evidence type="ECO:0000256" key="1">
    <source>
        <dbReference type="SAM" id="MobiDB-lite"/>
    </source>
</evidence>
<dbReference type="AlphaFoldDB" id="A0A1I5ISW6"/>
<dbReference type="RefSeq" id="WP_093158221.1">
    <property type="nucleotide sequence ID" value="NZ_FOUP01000019.1"/>
</dbReference>
<evidence type="ECO:0000313" key="5">
    <source>
        <dbReference type="Proteomes" id="UP000270697"/>
    </source>
</evidence>
<feature type="region of interest" description="Disordered" evidence="1">
    <location>
        <begin position="51"/>
        <end position="76"/>
    </location>
</feature>
<evidence type="ECO:0000313" key="4">
    <source>
        <dbReference type="Proteomes" id="UP000199398"/>
    </source>
</evidence>
<reference evidence="3 4" key="1">
    <citation type="submission" date="2016-10" db="EMBL/GenBank/DDBJ databases">
        <authorList>
            <person name="de Groot N.N."/>
        </authorList>
    </citation>
    <scope>NUCLEOTIDE SEQUENCE [LARGE SCALE GENOMIC DNA]</scope>
    <source>
        <strain evidence="3 4">CPCC 201259</strain>
    </source>
</reference>
<dbReference type="Proteomes" id="UP000199398">
    <property type="component" value="Unassembled WGS sequence"/>
</dbReference>
<evidence type="ECO:0000313" key="2">
    <source>
        <dbReference type="EMBL" id="RKT84159.1"/>
    </source>
</evidence>
<protein>
    <submittedName>
        <fullName evidence="3">Uncharacterized protein</fullName>
    </submittedName>
</protein>
<evidence type="ECO:0000313" key="3">
    <source>
        <dbReference type="EMBL" id="SFO63509.1"/>
    </source>
</evidence>
<dbReference type="EMBL" id="FOUP01000019">
    <property type="protein sequence ID" value="SFO63509.1"/>
    <property type="molecule type" value="Genomic_DNA"/>
</dbReference>
<dbReference type="OrthoDB" id="3699359at2"/>
<feature type="compositionally biased region" description="Basic and acidic residues" evidence="1">
    <location>
        <begin position="56"/>
        <end position="72"/>
    </location>
</feature>
<name>A0A1I5ISW6_9PSEU</name>
<keyword evidence="5" id="KW-1185">Reference proteome</keyword>